<dbReference type="OrthoDB" id="2427554at2759"/>
<name>A0A1Y2CVY5_9FUNG</name>
<feature type="domain" description="Phospholipid/glycerol acyltransferase" evidence="3">
    <location>
        <begin position="60"/>
        <end position="265"/>
    </location>
</feature>
<proteinExistence type="predicted"/>
<organism evidence="4 5">
    <name type="scientific">Neocallimastix californiae</name>
    <dbReference type="NCBI Taxonomy" id="1754190"/>
    <lineage>
        <taxon>Eukaryota</taxon>
        <taxon>Fungi</taxon>
        <taxon>Fungi incertae sedis</taxon>
        <taxon>Chytridiomycota</taxon>
        <taxon>Chytridiomycota incertae sedis</taxon>
        <taxon>Neocallimastigomycetes</taxon>
        <taxon>Neocallimastigales</taxon>
        <taxon>Neocallimastigaceae</taxon>
        <taxon>Neocallimastix</taxon>
    </lineage>
</organism>
<comment type="caution">
    <text evidence="4">The sequence shown here is derived from an EMBL/GenBank/DDBJ whole genome shotgun (WGS) entry which is preliminary data.</text>
</comment>
<feature type="transmembrane region" description="Helical" evidence="2">
    <location>
        <begin position="411"/>
        <end position="438"/>
    </location>
</feature>
<dbReference type="SUPFAM" id="SSF69593">
    <property type="entry name" value="Glycerol-3-phosphate (1)-acyltransferase"/>
    <property type="match status" value="1"/>
</dbReference>
<dbReference type="Pfam" id="PF01553">
    <property type="entry name" value="Acyltransferase"/>
    <property type="match status" value="1"/>
</dbReference>
<feature type="transmembrane region" description="Helical" evidence="2">
    <location>
        <begin position="459"/>
        <end position="488"/>
    </location>
</feature>
<dbReference type="GO" id="GO:0016287">
    <property type="term" value="F:glycerone-phosphate O-acyltransferase activity"/>
    <property type="evidence" value="ECO:0007669"/>
    <property type="project" value="TreeGrafter"/>
</dbReference>
<feature type="compositionally biased region" description="Acidic residues" evidence="1">
    <location>
        <begin position="629"/>
        <end position="642"/>
    </location>
</feature>
<gene>
    <name evidence="4" type="ORF">LY90DRAFT_508402</name>
</gene>
<dbReference type="STRING" id="1754190.A0A1Y2CVY5"/>
<dbReference type="EMBL" id="MCOG01000096">
    <property type="protein sequence ID" value="ORY51181.1"/>
    <property type="molecule type" value="Genomic_DNA"/>
</dbReference>
<keyword evidence="2" id="KW-0472">Membrane</keyword>
<dbReference type="GO" id="GO:0004366">
    <property type="term" value="F:glycerol-3-phosphate O-acyltransferase activity"/>
    <property type="evidence" value="ECO:0007669"/>
    <property type="project" value="TreeGrafter"/>
</dbReference>
<evidence type="ECO:0000256" key="1">
    <source>
        <dbReference type="SAM" id="MobiDB-lite"/>
    </source>
</evidence>
<dbReference type="AlphaFoldDB" id="A0A1Y2CVY5"/>
<accession>A0A1Y2CVY5</accession>
<feature type="transmembrane region" description="Helical" evidence="2">
    <location>
        <begin position="503"/>
        <end position="522"/>
    </location>
</feature>
<dbReference type="GO" id="GO:0008654">
    <property type="term" value="P:phospholipid biosynthetic process"/>
    <property type="evidence" value="ECO:0007669"/>
    <property type="project" value="TreeGrafter"/>
</dbReference>
<feature type="region of interest" description="Disordered" evidence="1">
    <location>
        <begin position="629"/>
        <end position="662"/>
    </location>
</feature>
<keyword evidence="5" id="KW-1185">Reference proteome</keyword>
<protein>
    <recommendedName>
        <fullName evidence="3">Phospholipid/glycerol acyltransferase domain-containing protein</fullName>
    </recommendedName>
</protein>
<dbReference type="PANTHER" id="PTHR31605:SF0">
    <property type="entry name" value="GLYCEROL-3-PHOSPHATE O-ACYLTRANSFERASE 1"/>
    <property type="match status" value="1"/>
</dbReference>
<dbReference type="PANTHER" id="PTHR31605">
    <property type="entry name" value="GLYCEROL-3-PHOSPHATE O-ACYLTRANSFERASE 1"/>
    <property type="match status" value="1"/>
</dbReference>
<dbReference type="Proteomes" id="UP000193920">
    <property type="component" value="Unassembled WGS sequence"/>
</dbReference>
<dbReference type="SMART" id="SM00563">
    <property type="entry name" value="PlsC"/>
    <property type="match status" value="1"/>
</dbReference>
<feature type="transmembrane region" description="Helical" evidence="2">
    <location>
        <begin position="25"/>
        <end position="42"/>
    </location>
</feature>
<evidence type="ECO:0000313" key="5">
    <source>
        <dbReference type="Proteomes" id="UP000193920"/>
    </source>
</evidence>
<keyword evidence="2" id="KW-1133">Transmembrane helix</keyword>
<evidence type="ECO:0000256" key="2">
    <source>
        <dbReference type="SAM" id="Phobius"/>
    </source>
</evidence>
<keyword evidence="2" id="KW-0812">Transmembrane</keyword>
<dbReference type="InterPro" id="IPR002123">
    <property type="entry name" value="Plipid/glycerol_acylTrfase"/>
</dbReference>
<dbReference type="CDD" id="cd07992">
    <property type="entry name" value="LPLAT_AAK14816-like"/>
    <property type="match status" value="1"/>
</dbReference>
<reference evidence="4 5" key="1">
    <citation type="submission" date="2016-08" db="EMBL/GenBank/DDBJ databases">
        <title>A Parts List for Fungal Cellulosomes Revealed by Comparative Genomics.</title>
        <authorList>
            <consortium name="DOE Joint Genome Institute"/>
            <person name="Haitjema C.H."/>
            <person name="Gilmore S.P."/>
            <person name="Henske J.K."/>
            <person name="Solomon K.V."/>
            <person name="De Groot R."/>
            <person name="Kuo A."/>
            <person name="Mondo S.J."/>
            <person name="Salamov A.A."/>
            <person name="Labutti K."/>
            <person name="Zhao Z."/>
            <person name="Chiniquy J."/>
            <person name="Barry K."/>
            <person name="Brewer H.M."/>
            <person name="Purvine S.O."/>
            <person name="Wright A.T."/>
            <person name="Boxma B."/>
            <person name="Van Alen T."/>
            <person name="Hackstein J.H."/>
            <person name="Baker S.E."/>
            <person name="Grigoriev I.V."/>
            <person name="O'Malley M.A."/>
        </authorList>
    </citation>
    <scope>NUCLEOTIDE SEQUENCE [LARGE SCALE GENOMIC DNA]</scope>
    <source>
        <strain evidence="4 5">G1</strain>
    </source>
</reference>
<feature type="region of interest" description="Disordered" evidence="1">
    <location>
        <begin position="709"/>
        <end position="734"/>
    </location>
</feature>
<dbReference type="InterPro" id="IPR052744">
    <property type="entry name" value="GPAT/DAPAT"/>
</dbReference>
<evidence type="ECO:0000259" key="3">
    <source>
        <dbReference type="SMART" id="SM00563"/>
    </source>
</evidence>
<evidence type="ECO:0000313" key="4">
    <source>
        <dbReference type="EMBL" id="ORY51181.1"/>
    </source>
</evidence>
<sequence length="734" mass="84085">MTEDLKNKFGDEPEISSFEDKLRNFLYDAIIFFFNIVINIFFRDVQTRGQHYVPKTGPVIFVAAPHANQFVDPILLITKTSRRVGFLIAQSSMERKWIGRFARALRTIPVIRAQDLAKNGEGTIYLPSPLTDPLLVRGYNTKFLSTLKPRYRLSLPNKCMAEVETIVSDTELILKYPFENGVELLTQEEGSKYRFAPFVDQHVVYSKVFNRLNNNRCIGIFPEGGSHDRSTFLPLKAGVTIMALGAMCEYPGLKVTVIPVGLNYFHPNKFRSRAVVEFGKPIDIPQELIEQYKLGGTNKREACSTLLESIYNSLLTVTVTAPDYETLMVIQAARRLYNPLHKKLNYNNTLELTRRLTAGYIAFKDVDEVKALTSKVIAYNEKLNYYGLRDHQVHTTSLGRYDAFLILCIRFFYFLLMFIISFPGFILNLPILVITSVYSKKKAKEAKAKSTVKINAIDVIATWKILVTLGICPLFYIIYSLIAVYIYIKSTPNSTSLLQDINVFFKAITFIPFISYLSIRFGETGIDLYKSLQPLFLACLPNGRRETEKLRNERLSLQREINALIDEYGPKLIENFDSIRLVSKDEAKESAEFGEKLDLGEVSLSTRKRIFDNINHRIWYRGGNVSATEAEEDLGEEEEEEVGGSSVSSGEEDDEATQHDGLLKSYRKKLRRRIRDTKYNRLDTNNTDVEEYTTRFSKSKRENILQKIKNEENYNDSDGGLSSYVTSFRTKKYN</sequence>